<dbReference type="STRING" id="6290.A0A158QM33"/>
<dbReference type="OMA" id="PAWQVVY"/>
<keyword evidence="1" id="KW-0812">Transmembrane</keyword>
<reference evidence="4" key="1">
    <citation type="submission" date="2016-04" db="UniProtKB">
        <authorList>
            <consortium name="WormBaseParasite"/>
        </authorList>
    </citation>
    <scope>IDENTIFICATION</scope>
</reference>
<keyword evidence="3" id="KW-1185">Reference proteome</keyword>
<reference evidence="2 3" key="2">
    <citation type="submission" date="2018-11" db="EMBL/GenBank/DDBJ databases">
        <authorList>
            <consortium name="Pathogen Informatics"/>
        </authorList>
    </citation>
    <scope>NUCLEOTIDE SEQUENCE [LARGE SCALE GENOMIC DNA]</scope>
    <source>
        <strain evidence="2 3">MHpl1</strain>
    </source>
</reference>
<proteinExistence type="predicted"/>
<evidence type="ECO:0000256" key="1">
    <source>
        <dbReference type="SAM" id="Phobius"/>
    </source>
</evidence>
<feature type="transmembrane region" description="Helical" evidence="1">
    <location>
        <begin position="192"/>
        <end position="211"/>
    </location>
</feature>
<keyword evidence="1" id="KW-1133">Transmembrane helix</keyword>
<evidence type="ECO:0000313" key="3">
    <source>
        <dbReference type="Proteomes" id="UP000268014"/>
    </source>
</evidence>
<feature type="transmembrane region" description="Helical" evidence="1">
    <location>
        <begin position="137"/>
        <end position="161"/>
    </location>
</feature>
<gene>
    <name evidence="2" type="ORF">HPLM_LOCUS7551</name>
</gene>
<feature type="transmembrane region" description="Helical" evidence="1">
    <location>
        <begin position="6"/>
        <end position="29"/>
    </location>
</feature>
<dbReference type="Pfam" id="PF07062">
    <property type="entry name" value="Clc-like"/>
    <property type="match status" value="1"/>
</dbReference>
<protein>
    <submittedName>
        <fullName evidence="4">Clc-like protein</fullName>
    </submittedName>
</protein>
<dbReference type="GO" id="GO:0016020">
    <property type="term" value="C:membrane"/>
    <property type="evidence" value="ECO:0007669"/>
    <property type="project" value="InterPro"/>
</dbReference>
<dbReference type="AlphaFoldDB" id="A0A158QM33"/>
<dbReference type="InterPro" id="IPR010761">
    <property type="entry name" value="Clc_prot-like"/>
</dbReference>
<dbReference type="OrthoDB" id="10025519at2759"/>
<dbReference type="WBParaSite" id="HPLM_0000755901-mRNA-1">
    <property type="protein sequence ID" value="HPLM_0000755901-mRNA-1"/>
    <property type="gene ID" value="HPLM_0000755901"/>
</dbReference>
<evidence type="ECO:0000313" key="4">
    <source>
        <dbReference type="WBParaSite" id="HPLM_0000755901-mRNA-1"/>
    </source>
</evidence>
<dbReference type="EMBL" id="UZAF01016684">
    <property type="protein sequence ID" value="VDO32264.1"/>
    <property type="molecule type" value="Genomic_DNA"/>
</dbReference>
<name>A0A158QM33_HAEPC</name>
<dbReference type="Proteomes" id="UP000268014">
    <property type="component" value="Unassembled WGS sequence"/>
</dbReference>
<feature type="transmembrane region" description="Helical" evidence="1">
    <location>
        <begin position="96"/>
        <end position="117"/>
    </location>
</feature>
<organism evidence="4">
    <name type="scientific">Haemonchus placei</name>
    <name type="common">Barber's pole worm</name>
    <dbReference type="NCBI Taxonomy" id="6290"/>
    <lineage>
        <taxon>Eukaryota</taxon>
        <taxon>Metazoa</taxon>
        <taxon>Ecdysozoa</taxon>
        <taxon>Nematoda</taxon>
        <taxon>Chromadorea</taxon>
        <taxon>Rhabditida</taxon>
        <taxon>Rhabditina</taxon>
        <taxon>Rhabditomorpha</taxon>
        <taxon>Strongyloidea</taxon>
        <taxon>Trichostrongylidae</taxon>
        <taxon>Haemonchus</taxon>
    </lineage>
</organism>
<keyword evidence="1" id="KW-0472">Membrane</keyword>
<sequence length="212" mass="24298">MESAKAFLQLPAAIFALLGLITIFIVVYARELQQWLQSGLWMSCQTRPSGMYMCSYETSQGIYGSRSQMDVLSHDAGDLHFHGEQDFRSFVEHTKLFKIITLLCVGAAVTFAIYSTMVDYRFLQVSVSGIYEKHRGYSFYIAVLGIVFYLLSLCLSLAYTINTIRKPRLNYGSVERMREQVSQKFFSDTHNFVFQLLSLCLCLFLITNYLLS</sequence>
<evidence type="ECO:0000313" key="2">
    <source>
        <dbReference type="EMBL" id="VDO32264.1"/>
    </source>
</evidence>
<accession>A0A158QM33</accession>